<dbReference type="InterPro" id="IPR036322">
    <property type="entry name" value="WD40_repeat_dom_sf"/>
</dbReference>
<evidence type="ECO:0000313" key="2">
    <source>
        <dbReference type="Proteomes" id="UP000039865"/>
    </source>
</evidence>
<evidence type="ECO:0000313" key="1">
    <source>
        <dbReference type="EMBL" id="CDW75572.1"/>
    </source>
</evidence>
<protein>
    <submittedName>
        <fullName evidence="1">Uncharacterized protein</fullName>
    </submittedName>
</protein>
<organism evidence="1 2">
    <name type="scientific">Stylonychia lemnae</name>
    <name type="common">Ciliate</name>
    <dbReference type="NCBI Taxonomy" id="5949"/>
    <lineage>
        <taxon>Eukaryota</taxon>
        <taxon>Sar</taxon>
        <taxon>Alveolata</taxon>
        <taxon>Ciliophora</taxon>
        <taxon>Intramacronucleata</taxon>
        <taxon>Spirotrichea</taxon>
        <taxon>Stichotrichia</taxon>
        <taxon>Sporadotrichida</taxon>
        <taxon>Oxytrichidae</taxon>
        <taxon>Stylonychinae</taxon>
        <taxon>Stylonychia</taxon>
    </lineage>
</organism>
<dbReference type="AlphaFoldDB" id="A0A078A147"/>
<dbReference type="Proteomes" id="UP000039865">
    <property type="component" value="Unassembled WGS sequence"/>
</dbReference>
<name>A0A078A147_STYLE</name>
<gene>
    <name evidence="1" type="primary">Contig14888.g15856</name>
    <name evidence="1" type="ORF">STYLEM_4562</name>
</gene>
<keyword evidence="2" id="KW-1185">Reference proteome</keyword>
<reference evidence="1 2" key="1">
    <citation type="submission" date="2014-06" db="EMBL/GenBank/DDBJ databases">
        <authorList>
            <person name="Swart Estienne"/>
        </authorList>
    </citation>
    <scope>NUCLEOTIDE SEQUENCE [LARGE SCALE GENOMIC DNA]</scope>
    <source>
        <strain evidence="1 2">130c</strain>
    </source>
</reference>
<dbReference type="OrthoDB" id="326548at2759"/>
<dbReference type="EMBL" id="CCKQ01004415">
    <property type="protein sequence ID" value="CDW75572.1"/>
    <property type="molecule type" value="Genomic_DNA"/>
</dbReference>
<proteinExistence type="predicted"/>
<sequence>MGNSLCCTNNSGLGPHDADDDVIPIELHKTKLRSIGSSTMNLSLKSDRTQSFDYTALNPLNKSLSTAQLRKLKDQSKIPGRNDQPNVEIELQFQFPIKYLSFSQRKHLGFRNRFEFDKKRLIIGSKREFSVVGYDHNKNVYELYKQCVSYDEEIRHIQFIEDHVPSFVFLITFNKLEQKSYFKILKLRKNKDFQKDQAGRKIEETKMQIQLDLIQKYKMGDFKEKRKKSYDNLELVPTKQSLNSQANDNSGRNSVMLISGRSSKISNAKQTEQILKLAQENQQTLTSNNSFDNEEESDGKQNQSGFKKFFNKIFSRRQSMSINKEELILGDYQETLPRDSERTNYDQMIMTESGDQKNPFLQYLREENLKALQKQNDDEQIILLKEPMPFITEEFGKLQLQENVLRAFLFNNPTGTYLFTLEEGKKLCIYIIKSYISQSQLKSKQTTDNQFYFKSSNISNFKMAKRATLELEYQPKSVEFYGDFFIIIYKNHQVIGPNKQSTYEYTHRSFIDIVEKSGKPISRVDLGQIMENNGLVLQSIKMVKFPRLQWSDRKIEEYDLSKSTVLKKAIVAGECLYDGKVRPFIVKINLDSQIPDVIKVLRMEDEIVEIGYGPYDNGYLIIGLKSGQVLVFDTINLNKLHQMQVFASPISKITFEPTNMIFISSKEGDLVGLSIIQKEMHYVYLDLGKKQYCTVALPKNGNKEMKEHLNQNNNIFCL</sequence>
<dbReference type="InParanoid" id="A0A078A147"/>
<accession>A0A078A147</accession>
<dbReference type="SUPFAM" id="SSF50978">
    <property type="entry name" value="WD40 repeat-like"/>
    <property type="match status" value="1"/>
</dbReference>